<dbReference type="InterPro" id="IPR029046">
    <property type="entry name" value="LolA/LolB/LppX"/>
</dbReference>
<keyword evidence="8 13" id="KW-0472">Membrane</keyword>
<evidence type="ECO:0000256" key="11">
    <source>
        <dbReference type="ARBA" id="ARBA00023237"/>
    </source>
</evidence>
<evidence type="ECO:0000256" key="10">
    <source>
        <dbReference type="ARBA" id="ARBA00023186"/>
    </source>
</evidence>
<dbReference type="AlphaFoldDB" id="A0A1Q2SPZ6"/>
<keyword evidence="12 13" id="KW-0449">Lipoprotein</keyword>
<dbReference type="GO" id="GO:0044874">
    <property type="term" value="P:lipoprotein localization to outer membrane"/>
    <property type="evidence" value="ECO:0007669"/>
    <property type="project" value="UniProtKB-UniRule"/>
</dbReference>
<dbReference type="GO" id="GO:0009279">
    <property type="term" value="C:cell outer membrane"/>
    <property type="evidence" value="ECO:0007669"/>
    <property type="project" value="UniProtKB-SubCell"/>
</dbReference>
<evidence type="ECO:0000256" key="4">
    <source>
        <dbReference type="ARBA" id="ARBA00016202"/>
    </source>
</evidence>
<sequence length="207" mass="24116">MKRYRKPLSIIIVTFITILVAGCIQFGRPSPKPPSDPKLAWQERQLALQRIKNWELKGRLAVNVAQDSWTGSVHWEQKEDKFDIFWFFPFGQGTIELKGAPELVTMRLPREEPVTATSAEELLEIRLGWSLPVTGLRYWLLGLPTPELPITEQVLDPWGRLQRLSQGGWVIRYLNYKLIHDNYLPGKVFLDNPKVRMRLVIDRWKSN</sequence>
<evidence type="ECO:0000313" key="14">
    <source>
        <dbReference type="EMBL" id="BAW81177.1"/>
    </source>
</evidence>
<comment type="subunit">
    <text evidence="3 13">Monomer.</text>
</comment>
<comment type="similarity">
    <text evidence="2 13">Belongs to the LolB family.</text>
</comment>
<keyword evidence="7 13" id="KW-0653">Protein transport</keyword>
<keyword evidence="6 13" id="KW-0732">Signal</keyword>
<dbReference type="OrthoDB" id="9797618at2"/>
<dbReference type="Pfam" id="PF03550">
    <property type="entry name" value="LolB"/>
    <property type="match status" value="1"/>
</dbReference>
<evidence type="ECO:0000256" key="8">
    <source>
        <dbReference type="ARBA" id="ARBA00023136"/>
    </source>
</evidence>
<dbReference type="NCBIfam" id="TIGR00548">
    <property type="entry name" value="lolB"/>
    <property type="match status" value="1"/>
</dbReference>
<keyword evidence="11 13" id="KW-0998">Cell outer membrane</keyword>
<evidence type="ECO:0000256" key="9">
    <source>
        <dbReference type="ARBA" id="ARBA00023139"/>
    </source>
</evidence>
<accession>A0A1Q2SPZ6</accession>
<dbReference type="InterPro" id="IPR004565">
    <property type="entry name" value="OM_lipoprot_LolB"/>
</dbReference>
<evidence type="ECO:0000256" key="3">
    <source>
        <dbReference type="ARBA" id="ARBA00011245"/>
    </source>
</evidence>
<protein>
    <recommendedName>
        <fullName evidence="4 13">Outer-membrane lipoprotein LolB</fullName>
    </recommendedName>
</protein>
<keyword evidence="15" id="KW-1185">Reference proteome</keyword>
<organism evidence="14 15">
    <name type="scientific">Candidatus Nitrosoglobus terrae</name>
    <dbReference type="NCBI Taxonomy" id="1630141"/>
    <lineage>
        <taxon>Bacteria</taxon>
        <taxon>Pseudomonadati</taxon>
        <taxon>Pseudomonadota</taxon>
        <taxon>Gammaproteobacteria</taxon>
        <taxon>Chromatiales</taxon>
        <taxon>Chromatiaceae</taxon>
        <taxon>Candidatus Nitrosoglobus</taxon>
    </lineage>
</organism>
<dbReference type="HAMAP" id="MF_00233">
    <property type="entry name" value="LolB"/>
    <property type="match status" value="1"/>
</dbReference>
<comment type="subcellular location">
    <subcellularLocation>
        <location evidence="1 13">Cell outer membrane</location>
        <topology evidence="1 13">Lipid-anchor</topology>
    </subcellularLocation>
</comment>
<evidence type="ECO:0000256" key="1">
    <source>
        <dbReference type="ARBA" id="ARBA00004459"/>
    </source>
</evidence>
<evidence type="ECO:0000313" key="15">
    <source>
        <dbReference type="Proteomes" id="UP000243679"/>
    </source>
</evidence>
<dbReference type="KEGG" id="ntt:TAO_1807"/>
<dbReference type="Proteomes" id="UP000243679">
    <property type="component" value="Chromosome"/>
</dbReference>
<dbReference type="RefSeq" id="WP_096527645.1">
    <property type="nucleotide sequence ID" value="NZ_AP014836.1"/>
</dbReference>
<dbReference type="SUPFAM" id="SSF89392">
    <property type="entry name" value="Prokaryotic lipoproteins and lipoprotein localization factors"/>
    <property type="match status" value="1"/>
</dbReference>
<evidence type="ECO:0000256" key="12">
    <source>
        <dbReference type="ARBA" id="ARBA00023288"/>
    </source>
</evidence>
<dbReference type="Gene3D" id="2.50.20.10">
    <property type="entry name" value="Lipoprotein localisation LolA/LolB/LppX"/>
    <property type="match status" value="1"/>
</dbReference>
<reference evidence="14 15" key="1">
    <citation type="journal article" date="2017" name="ISME J.">
        <title>An acid-tolerant ammonia-oxidizing ?-proteobacterium from soil.</title>
        <authorList>
            <person name="Hayatsu M."/>
            <person name="Tago K."/>
            <person name="Uchiyama I."/>
            <person name="Toyoda A."/>
            <person name="Wang Y."/>
            <person name="Shimomura Y."/>
            <person name="Okubo T."/>
            <person name="Kurisu F."/>
            <person name="Hirono Y."/>
            <person name="Nonaka K."/>
            <person name="Akiyama H."/>
            <person name="Itoh T."/>
            <person name="Takami H."/>
        </authorList>
    </citation>
    <scope>NUCLEOTIDE SEQUENCE [LARGE SCALE GENOMIC DNA]</scope>
    <source>
        <strain evidence="14 15">TAO100</strain>
    </source>
</reference>
<keyword evidence="10 13" id="KW-0143">Chaperone</keyword>
<dbReference type="CDD" id="cd16326">
    <property type="entry name" value="LolB"/>
    <property type="match status" value="1"/>
</dbReference>
<keyword evidence="5 13" id="KW-0813">Transport</keyword>
<keyword evidence="9 13" id="KW-0564">Palmitate</keyword>
<gene>
    <name evidence="13" type="primary">lolB</name>
    <name evidence="14" type="ORF">TAO_1807</name>
</gene>
<evidence type="ECO:0000256" key="2">
    <source>
        <dbReference type="ARBA" id="ARBA00009696"/>
    </source>
</evidence>
<evidence type="ECO:0000256" key="5">
    <source>
        <dbReference type="ARBA" id="ARBA00022448"/>
    </source>
</evidence>
<dbReference type="PROSITE" id="PS51257">
    <property type="entry name" value="PROKAR_LIPOPROTEIN"/>
    <property type="match status" value="1"/>
</dbReference>
<dbReference type="EMBL" id="AP014836">
    <property type="protein sequence ID" value="BAW81177.1"/>
    <property type="molecule type" value="Genomic_DNA"/>
</dbReference>
<name>A0A1Q2SPZ6_9GAMM</name>
<evidence type="ECO:0000256" key="7">
    <source>
        <dbReference type="ARBA" id="ARBA00022927"/>
    </source>
</evidence>
<proteinExistence type="inferred from homology"/>
<evidence type="ECO:0000256" key="6">
    <source>
        <dbReference type="ARBA" id="ARBA00022729"/>
    </source>
</evidence>
<evidence type="ECO:0000256" key="13">
    <source>
        <dbReference type="HAMAP-Rule" id="MF_00233"/>
    </source>
</evidence>
<comment type="function">
    <text evidence="13">Plays a critical role in the incorporation of lipoproteins in the outer membrane after they are released by the LolA protein.</text>
</comment>
<dbReference type="GO" id="GO:0015031">
    <property type="term" value="P:protein transport"/>
    <property type="evidence" value="ECO:0007669"/>
    <property type="project" value="UniProtKB-KW"/>
</dbReference>